<evidence type="ECO:0000313" key="2">
    <source>
        <dbReference type="Proteomes" id="UP000265742"/>
    </source>
</evidence>
<protein>
    <submittedName>
        <fullName evidence="1">Uncharacterized protein</fullName>
    </submittedName>
</protein>
<organism evidence="1 2">
    <name type="scientific">Amnibacterium setariae</name>
    <dbReference type="NCBI Taxonomy" id="2306585"/>
    <lineage>
        <taxon>Bacteria</taxon>
        <taxon>Bacillati</taxon>
        <taxon>Actinomycetota</taxon>
        <taxon>Actinomycetes</taxon>
        <taxon>Micrococcales</taxon>
        <taxon>Microbacteriaceae</taxon>
        <taxon>Amnibacterium</taxon>
    </lineage>
</organism>
<gene>
    <name evidence="1" type="ORF">D1781_03790</name>
</gene>
<reference evidence="2" key="1">
    <citation type="submission" date="2018-09" db="EMBL/GenBank/DDBJ databases">
        <authorList>
            <person name="Kim I."/>
        </authorList>
    </citation>
    <scope>NUCLEOTIDE SEQUENCE [LARGE SCALE GENOMIC DNA]</scope>
    <source>
        <strain evidence="2">DD4a</strain>
    </source>
</reference>
<evidence type="ECO:0000313" key="1">
    <source>
        <dbReference type="EMBL" id="RIX30550.1"/>
    </source>
</evidence>
<accession>A0A3A1U2L3</accession>
<name>A0A3A1U2L3_9MICO</name>
<keyword evidence="2" id="KW-1185">Reference proteome</keyword>
<dbReference type="AlphaFoldDB" id="A0A3A1U2L3"/>
<dbReference type="EMBL" id="QXTG01000001">
    <property type="protein sequence ID" value="RIX30550.1"/>
    <property type="molecule type" value="Genomic_DNA"/>
</dbReference>
<sequence length="69" mass="7367">MMSLIEFPLGRTTTPSQVAECACGSVWFQPVRHEVAGGPVPGAVQMTPDGLRIIAFAGEMQCAECGKHY</sequence>
<proteinExistence type="predicted"/>
<comment type="caution">
    <text evidence="1">The sequence shown here is derived from an EMBL/GenBank/DDBJ whole genome shotgun (WGS) entry which is preliminary data.</text>
</comment>
<dbReference type="Proteomes" id="UP000265742">
    <property type="component" value="Unassembled WGS sequence"/>
</dbReference>